<dbReference type="OrthoDB" id="9790734at2"/>
<evidence type="ECO:0000313" key="2">
    <source>
        <dbReference type="EMBL" id="AKD55431.1"/>
    </source>
</evidence>
<accession>A0A0E3V7H4</accession>
<gene>
    <name evidence="2" type="ORF">SD10_11465</name>
</gene>
<dbReference type="PATRIC" id="fig|1379870.5.peg.2492"/>
<dbReference type="HOGENOM" id="CLU_007383_10_6_10"/>
<reference evidence="2 3" key="1">
    <citation type="journal article" date="2014" name="Curr. Microbiol.">
        <title>Spirosoma radiotolerans sp. nov., a gamma-radiation-resistant bacterium isolated from gamma ray-irradiated soil.</title>
        <authorList>
            <person name="Lee J.J."/>
            <person name="Srinivasan S."/>
            <person name="Lim S."/>
            <person name="Joe M."/>
            <person name="Im S."/>
            <person name="Bae S.I."/>
            <person name="Park K.R."/>
            <person name="Han J.H."/>
            <person name="Park S.H."/>
            <person name="Joo B.M."/>
            <person name="Park S.J."/>
            <person name="Kim M.K."/>
        </authorList>
    </citation>
    <scope>NUCLEOTIDE SEQUENCE [LARGE SCALE GENOMIC DNA]</scope>
    <source>
        <strain evidence="2 3">DG5A</strain>
    </source>
</reference>
<dbReference type="Pfam" id="PF05368">
    <property type="entry name" value="NmrA"/>
    <property type="match status" value="1"/>
</dbReference>
<keyword evidence="3" id="KW-1185">Reference proteome</keyword>
<sequence length="292" mass="31921">MKKQVKVLITGATGKSGGAAIDELLRMGYPVRAMVHSEDERSKQLEAKGVEVVLGDFLNLDDISAAMKGIDTAYLCFPVLVPGVLQATAYFAQAAKENGLKGIINMSQISARREAKSNAAQDHWVGEQILNATGIPTVHLRPTFFDDWFLYIRDLIQDNSEIVLPFGNGRWAPVDSADLGRVVAKAATDIANFGGKVLKLYGPKEYNVFEMAEVISGALGRTVAYKPVTIEQFFEINSKKPASEHFIQHVTHVAEDCVNGIFAGTNDLIEKITGNAPTTLTDFFIRNKAIFN</sequence>
<dbReference type="STRING" id="1379870.SD10_11465"/>
<name>A0A0E3V7H4_9BACT</name>
<dbReference type="SUPFAM" id="SSF51735">
    <property type="entry name" value="NAD(P)-binding Rossmann-fold domains"/>
    <property type="match status" value="1"/>
</dbReference>
<evidence type="ECO:0000313" key="3">
    <source>
        <dbReference type="Proteomes" id="UP000033054"/>
    </source>
</evidence>
<evidence type="ECO:0000259" key="1">
    <source>
        <dbReference type="Pfam" id="PF05368"/>
    </source>
</evidence>
<dbReference type="InterPro" id="IPR008030">
    <property type="entry name" value="NmrA-like"/>
</dbReference>
<protein>
    <submittedName>
        <fullName evidence="2">NmrA family transcriptional regulator</fullName>
    </submittedName>
</protein>
<dbReference type="Proteomes" id="UP000033054">
    <property type="component" value="Chromosome"/>
</dbReference>
<organism evidence="2 3">
    <name type="scientific">Spirosoma radiotolerans</name>
    <dbReference type="NCBI Taxonomy" id="1379870"/>
    <lineage>
        <taxon>Bacteria</taxon>
        <taxon>Pseudomonadati</taxon>
        <taxon>Bacteroidota</taxon>
        <taxon>Cytophagia</taxon>
        <taxon>Cytophagales</taxon>
        <taxon>Cytophagaceae</taxon>
        <taxon>Spirosoma</taxon>
    </lineage>
</organism>
<feature type="domain" description="NmrA-like" evidence="1">
    <location>
        <begin position="5"/>
        <end position="250"/>
    </location>
</feature>
<dbReference type="EMBL" id="CP010429">
    <property type="protein sequence ID" value="AKD55431.1"/>
    <property type="molecule type" value="Genomic_DNA"/>
</dbReference>
<dbReference type="AlphaFoldDB" id="A0A0E3V7H4"/>
<dbReference type="Gene3D" id="3.40.50.720">
    <property type="entry name" value="NAD(P)-binding Rossmann-like Domain"/>
    <property type="match status" value="1"/>
</dbReference>
<dbReference type="PANTHER" id="PTHR43162">
    <property type="match status" value="1"/>
</dbReference>
<dbReference type="RefSeq" id="WP_046573923.1">
    <property type="nucleotide sequence ID" value="NZ_CP010429.1"/>
</dbReference>
<dbReference type="InterPro" id="IPR036291">
    <property type="entry name" value="NAD(P)-bd_dom_sf"/>
</dbReference>
<dbReference type="PANTHER" id="PTHR43162:SF1">
    <property type="entry name" value="PRESTALK A DIFFERENTIATION PROTEIN A"/>
    <property type="match status" value="1"/>
</dbReference>
<proteinExistence type="predicted"/>
<dbReference type="Gene3D" id="3.90.25.10">
    <property type="entry name" value="UDP-galactose 4-epimerase, domain 1"/>
    <property type="match status" value="1"/>
</dbReference>
<dbReference type="KEGG" id="srd:SD10_11465"/>
<dbReference type="InterPro" id="IPR051604">
    <property type="entry name" value="Ergot_Alk_Oxidoreductase"/>
</dbReference>